<dbReference type="InterPro" id="IPR020846">
    <property type="entry name" value="MFS_dom"/>
</dbReference>
<reference evidence="8" key="1">
    <citation type="journal article" date="2019" name="Int. J. Syst. Evol. Microbiol.">
        <title>The Global Catalogue of Microorganisms (GCM) 10K type strain sequencing project: providing services to taxonomists for standard genome sequencing and annotation.</title>
        <authorList>
            <consortium name="The Broad Institute Genomics Platform"/>
            <consortium name="The Broad Institute Genome Sequencing Center for Infectious Disease"/>
            <person name="Wu L."/>
            <person name="Ma J."/>
        </authorList>
    </citation>
    <scope>NUCLEOTIDE SEQUENCE [LARGE SCALE GENOMIC DNA]</scope>
    <source>
        <strain evidence="8">JCM 19129</strain>
    </source>
</reference>
<evidence type="ECO:0000256" key="3">
    <source>
        <dbReference type="ARBA" id="ARBA00022989"/>
    </source>
</evidence>
<evidence type="ECO:0000313" key="8">
    <source>
        <dbReference type="Proteomes" id="UP001500368"/>
    </source>
</evidence>
<sequence length="482" mass="50191">MSPNPQTGPAPSQRRVMTALLLPLFASLMSISSVMVALPAIEEGLRASSSDLQWVLSGYALAFGIGLVPAGRAGDLWGRRRMFLAGVAVFGLTSLIAAFSLSPQMLNVMRILMGLGSSMLVPQIIGMIQRLFTGSARGRAYGLMSTVIGLAVALGPLIAGVLIDFAPADFGWRMVFLVNVPVVGIGLLAAFLWLPAPHDDDAPAALPPGSPRGLRRLDPVGVVLLAAAIVMVMLPFIQFQNLLGLVLGLAGVGLLMLWLVWEKRLGERDVEAPMVNLRLFALPSYTWNSAVLILYFAGMPAIWAIVAIYVQQGLGEGAFIAGLVTLPSAVMVTLLASQVGKRVEHSGPAMLVVGTVAAVASMLALAAATALMDTDYGSLWWIALALGLNGFSQALIIPSAQTLSMQDVPENMAGAAGGVAQTAQRVVTAIGIAMVTAIYFLVAGEGGHQAGMQIGSLVLAGIMVFSVLAAIGAARRAKSTSL</sequence>
<dbReference type="EMBL" id="BAABLW010000003">
    <property type="protein sequence ID" value="GAA4915097.1"/>
    <property type="molecule type" value="Genomic_DNA"/>
</dbReference>
<dbReference type="CDD" id="cd17321">
    <property type="entry name" value="MFS_MMR_MDR_like"/>
    <property type="match status" value="1"/>
</dbReference>
<feature type="transmembrane region" description="Helical" evidence="5">
    <location>
        <begin position="426"/>
        <end position="442"/>
    </location>
</feature>
<evidence type="ECO:0000256" key="2">
    <source>
        <dbReference type="ARBA" id="ARBA00022692"/>
    </source>
</evidence>
<evidence type="ECO:0000259" key="6">
    <source>
        <dbReference type="PROSITE" id="PS50850"/>
    </source>
</evidence>
<feature type="transmembrane region" description="Helical" evidence="5">
    <location>
        <begin position="140"/>
        <end position="163"/>
    </location>
</feature>
<feature type="transmembrane region" description="Helical" evidence="5">
    <location>
        <begin position="378"/>
        <end position="397"/>
    </location>
</feature>
<comment type="caution">
    <text evidence="7">The sequence shown here is derived from an EMBL/GenBank/DDBJ whole genome shotgun (WGS) entry which is preliminary data.</text>
</comment>
<dbReference type="Gene3D" id="1.20.1250.20">
    <property type="entry name" value="MFS general substrate transporter like domains"/>
    <property type="match status" value="1"/>
</dbReference>
<gene>
    <name evidence="7" type="ORF">GCM10025790_07680</name>
</gene>
<organism evidence="7 8">
    <name type="scientific">Nesterenkonia rhizosphaerae</name>
    <dbReference type="NCBI Taxonomy" id="1348272"/>
    <lineage>
        <taxon>Bacteria</taxon>
        <taxon>Bacillati</taxon>
        <taxon>Actinomycetota</taxon>
        <taxon>Actinomycetes</taxon>
        <taxon>Micrococcales</taxon>
        <taxon>Micrococcaceae</taxon>
        <taxon>Nesterenkonia</taxon>
    </lineage>
</organism>
<feature type="transmembrane region" description="Helical" evidence="5">
    <location>
        <begin position="82"/>
        <end position="102"/>
    </location>
</feature>
<name>A0ABP9FTG9_9MICC</name>
<dbReference type="Pfam" id="PF07690">
    <property type="entry name" value="MFS_1"/>
    <property type="match status" value="1"/>
</dbReference>
<feature type="transmembrane region" description="Helical" evidence="5">
    <location>
        <begin position="175"/>
        <end position="196"/>
    </location>
</feature>
<comment type="subcellular location">
    <subcellularLocation>
        <location evidence="1">Cell membrane</location>
        <topology evidence="1">Multi-pass membrane protein</topology>
    </subcellularLocation>
</comment>
<proteinExistence type="predicted"/>
<keyword evidence="4 5" id="KW-0472">Membrane</keyword>
<dbReference type="InterPro" id="IPR011701">
    <property type="entry name" value="MFS"/>
</dbReference>
<dbReference type="Proteomes" id="UP001500368">
    <property type="component" value="Unassembled WGS sequence"/>
</dbReference>
<dbReference type="PANTHER" id="PTHR42718:SF39">
    <property type="entry name" value="ACTINORHODIN TRANSPORTER-RELATED"/>
    <property type="match status" value="1"/>
</dbReference>
<dbReference type="RefSeq" id="WP_345476760.1">
    <property type="nucleotide sequence ID" value="NZ_BAABLW010000003.1"/>
</dbReference>
<evidence type="ECO:0000256" key="5">
    <source>
        <dbReference type="SAM" id="Phobius"/>
    </source>
</evidence>
<evidence type="ECO:0000256" key="1">
    <source>
        <dbReference type="ARBA" id="ARBA00004651"/>
    </source>
</evidence>
<feature type="domain" description="Major facilitator superfamily (MFS) profile" evidence="6">
    <location>
        <begin position="16"/>
        <end position="478"/>
    </location>
</feature>
<protein>
    <submittedName>
        <fullName evidence="7">MFS transporter</fullName>
    </submittedName>
</protein>
<feature type="transmembrane region" description="Helical" evidence="5">
    <location>
        <begin position="318"/>
        <end position="337"/>
    </location>
</feature>
<evidence type="ECO:0000256" key="4">
    <source>
        <dbReference type="ARBA" id="ARBA00023136"/>
    </source>
</evidence>
<accession>A0ABP9FTG9</accession>
<dbReference type="InterPro" id="IPR036259">
    <property type="entry name" value="MFS_trans_sf"/>
</dbReference>
<dbReference type="PANTHER" id="PTHR42718">
    <property type="entry name" value="MAJOR FACILITATOR SUPERFAMILY MULTIDRUG TRANSPORTER MFSC"/>
    <property type="match status" value="1"/>
</dbReference>
<feature type="transmembrane region" description="Helical" evidence="5">
    <location>
        <begin position="52"/>
        <end position="70"/>
    </location>
</feature>
<keyword evidence="3 5" id="KW-1133">Transmembrane helix</keyword>
<dbReference type="Gene3D" id="1.20.1720.10">
    <property type="entry name" value="Multidrug resistance protein D"/>
    <property type="match status" value="1"/>
</dbReference>
<evidence type="ECO:0000313" key="7">
    <source>
        <dbReference type="EMBL" id="GAA4915097.1"/>
    </source>
</evidence>
<feature type="transmembrane region" description="Helical" evidence="5">
    <location>
        <begin position="217"/>
        <end position="237"/>
    </location>
</feature>
<dbReference type="SUPFAM" id="SSF103473">
    <property type="entry name" value="MFS general substrate transporter"/>
    <property type="match status" value="1"/>
</dbReference>
<feature type="transmembrane region" description="Helical" evidence="5">
    <location>
        <begin position="282"/>
        <end position="306"/>
    </location>
</feature>
<feature type="transmembrane region" description="Helical" evidence="5">
    <location>
        <begin position="454"/>
        <end position="474"/>
    </location>
</feature>
<feature type="transmembrane region" description="Helical" evidence="5">
    <location>
        <begin position="243"/>
        <end position="261"/>
    </location>
</feature>
<feature type="transmembrane region" description="Helical" evidence="5">
    <location>
        <begin position="20"/>
        <end position="40"/>
    </location>
</feature>
<keyword evidence="8" id="KW-1185">Reference proteome</keyword>
<feature type="transmembrane region" description="Helical" evidence="5">
    <location>
        <begin position="349"/>
        <end position="372"/>
    </location>
</feature>
<dbReference type="PROSITE" id="PS50850">
    <property type="entry name" value="MFS"/>
    <property type="match status" value="1"/>
</dbReference>
<keyword evidence="2 5" id="KW-0812">Transmembrane</keyword>